<keyword evidence="6 7" id="KW-0472">Membrane</keyword>
<dbReference type="EMBL" id="FWPT01000002">
    <property type="protein sequence ID" value="SMA39057.1"/>
    <property type="molecule type" value="Genomic_DNA"/>
</dbReference>
<gene>
    <name evidence="8" type="primary">mntH_2</name>
    <name evidence="8" type="ORF">EHSB41UT_00963</name>
</gene>
<proteinExistence type="predicted"/>
<evidence type="ECO:0000256" key="5">
    <source>
        <dbReference type="ARBA" id="ARBA00022989"/>
    </source>
</evidence>
<evidence type="ECO:0000256" key="6">
    <source>
        <dbReference type="ARBA" id="ARBA00023136"/>
    </source>
</evidence>
<name>A0A1X7AG17_9GAMM</name>
<dbReference type="GO" id="GO:0005886">
    <property type="term" value="C:plasma membrane"/>
    <property type="evidence" value="ECO:0007669"/>
    <property type="project" value="TreeGrafter"/>
</dbReference>
<dbReference type="AlphaFoldDB" id="A0A1X7AG17"/>
<dbReference type="InterPro" id="IPR001046">
    <property type="entry name" value="NRAMP_fam"/>
</dbReference>
<dbReference type="GO" id="GO:0015293">
    <property type="term" value="F:symporter activity"/>
    <property type="evidence" value="ECO:0007669"/>
    <property type="project" value="UniProtKB-KW"/>
</dbReference>
<feature type="transmembrane region" description="Helical" evidence="7">
    <location>
        <begin position="339"/>
        <end position="364"/>
    </location>
</feature>
<sequence length="399" mass="42729">MAPSRTGFLITAAFIGPGTITTASLAGADWSFGLLWAVVVATLLAFVMQDMSARLGLLTHTGIAGNLRKGLAGTSLKHILMPAIALLMLVSSSLYQAGNITGAQQGYLLLAPQFTPPEYSLLIPAAITLIAAQLPLTGHFSRFENLLTFIVIAMVLLFGATLVYVVLTPTPEVITPTSADHRHSTLLLVSALIGTTIIPYNLFYHSTLQAGAKPENISAYISRLRKDYLLSIGLGGAITAILLATAALTLHGRNEAIEFADLPRQLYLLMGDFGHTCFAIGILAAGFSSALIAPLATATAISELMGWPAGCHQLTTRLLVPLICLMGLIIGTLPVKPILLIVFVQAGNALLLPLITLFLLYIIFRNKINTHWLESCFGLATLLFTLFWGVQQWVKIINN</sequence>
<dbReference type="GO" id="GO:0005384">
    <property type="term" value="F:manganese ion transmembrane transporter activity"/>
    <property type="evidence" value="ECO:0007669"/>
    <property type="project" value="TreeGrafter"/>
</dbReference>
<reference evidence="8 9" key="1">
    <citation type="submission" date="2017-03" db="EMBL/GenBank/DDBJ databases">
        <authorList>
            <person name="Afonso C.L."/>
            <person name="Miller P.J."/>
            <person name="Scott M.A."/>
            <person name="Spackman E."/>
            <person name="Goraichik I."/>
            <person name="Dimitrov K.M."/>
            <person name="Suarez D.L."/>
            <person name="Swayne D.E."/>
        </authorList>
    </citation>
    <scope>NUCLEOTIDE SEQUENCE [LARGE SCALE GENOMIC DNA]</scope>
    <source>
        <strain evidence="8">SB41UT1</strain>
    </source>
</reference>
<feature type="transmembrane region" description="Helical" evidence="7">
    <location>
        <begin position="376"/>
        <end position="394"/>
    </location>
</feature>
<dbReference type="OrthoDB" id="9787548at2"/>
<evidence type="ECO:0000256" key="3">
    <source>
        <dbReference type="ARBA" id="ARBA00022692"/>
    </source>
</evidence>
<dbReference type="GO" id="GO:0034755">
    <property type="term" value="P:iron ion transmembrane transport"/>
    <property type="evidence" value="ECO:0007669"/>
    <property type="project" value="TreeGrafter"/>
</dbReference>
<feature type="transmembrane region" description="Helical" evidence="7">
    <location>
        <begin position="7"/>
        <end position="28"/>
    </location>
</feature>
<feature type="transmembrane region" description="Helical" evidence="7">
    <location>
        <begin position="314"/>
        <end position="333"/>
    </location>
</feature>
<evidence type="ECO:0000313" key="9">
    <source>
        <dbReference type="Proteomes" id="UP000196573"/>
    </source>
</evidence>
<keyword evidence="2" id="KW-0813">Transport</keyword>
<feature type="transmembrane region" description="Helical" evidence="7">
    <location>
        <begin position="79"/>
        <end position="97"/>
    </location>
</feature>
<evidence type="ECO:0000256" key="1">
    <source>
        <dbReference type="ARBA" id="ARBA00004141"/>
    </source>
</evidence>
<protein>
    <submittedName>
        <fullName evidence="8">Divalent metal cation transporter MntH</fullName>
    </submittedName>
</protein>
<feature type="transmembrane region" description="Helical" evidence="7">
    <location>
        <begin position="273"/>
        <end position="293"/>
    </location>
</feature>
<keyword evidence="4" id="KW-0769">Symport</keyword>
<dbReference type="PANTHER" id="PTHR11706">
    <property type="entry name" value="SOLUTE CARRIER PROTEIN FAMILY 11 MEMBER"/>
    <property type="match status" value="1"/>
</dbReference>
<evidence type="ECO:0000256" key="7">
    <source>
        <dbReference type="SAM" id="Phobius"/>
    </source>
</evidence>
<keyword evidence="3 7" id="KW-0812">Transmembrane</keyword>
<feature type="transmembrane region" description="Helical" evidence="7">
    <location>
        <begin position="187"/>
        <end position="207"/>
    </location>
</feature>
<dbReference type="RefSeq" id="WP_087107444.1">
    <property type="nucleotide sequence ID" value="NZ_CBCSCN010000001.1"/>
</dbReference>
<evidence type="ECO:0000313" key="8">
    <source>
        <dbReference type="EMBL" id="SMA39057.1"/>
    </source>
</evidence>
<dbReference type="Pfam" id="PF01566">
    <property type="entry name" value="Nramp"/>
    <property type="match status" value="1"/>
</dbReference>
<feature type="transmembrane region" description="Helical" evidence="7">
    <location>
        <begin position="34"/>
        <end position="58"/>
    </location>
</feature>
<evidence type="ECO:0000256" key="4">
    <source>
        <dbReference type="ARBA" id="ARBA00022847"/>
    </source>
</evidence>
<evidence type="ECO:0000256" key="2">
    <source>
        <dbReference type="ARBA" id="ARBA00022448"/>
    </source>
</evidence>
<accession>A0A1X7AG17</accession>
<dbReference type="Proteomes" id="UP000196573">
    <property type="component" value="Unassembled WGS sequence"/>
</dbReference>
<dbReference type="GO" id="GO:0015086">
    <property type="term" value="F:cadmium ion transmembrane transporter activity"/>
    <property type="evidence" value="ECO:0007669"/>
    <property type="project" value="TreeGrafter"/>
</dbReference>
<organism evidence="8 9">
    <name type="scientific">Parendozoicomonas haliclonae</name>
    <dbReference type="NCBI Taxonomy" id="1960125"/>
    <lineage>
        <taxon>Bacteria</taxon>
        <taxon>Pseudomonadati</taxon>
        <taxon>Pseudomonadota</taxon>
        <taxon>Gammaproteobacteria</taxon>
        <taxon>Oceanospirillales</taxon>
        <taxon>Endozoicomonadaceae</taxon>
        <taxon>Parendozoicomonas</taxon>
    </lineage>
</organism>
<comment type="subcellular location">
    <subcellularLocation>
        <location evidence="1">Membrane</location>
        <topology evidence="1">Multi-pass membrane protein</topology>
    </subcellularLocation>
</comment>
<feature type="transmembrane region" description="Helical" evidence="7">
    <location>
        <begin position="117"/>
        <end position="134"/>
    </location>
</feature>
<keyword evidence="5 7" id="KW-1133">Transmembrane helix</keyword>
<feature type="transmembrane region" description="Helical" evidence="7">
    <location>
        <begin position="146"/>
        <end position="167"/>
    </location>
</feature>
<dbReference type="PANTHER" id="PTHR11706:SF33">
    <property type="entry name" value="NATURAL RESISTANCE-ASSOCIATED MACROPHAGE PROTEIN 2"/>
    <property type="match status" value="1"/>
</dbReference>
<feature type="transmembrane region" description="Helical" evidence="7">
    <location>
        <begin position="228"/>
        <end position="253"/>
    </location>
</feature>
<keyword evidence="9" id="KW-1185">Reference proteome</keyword>